<dbReference type="AlphaFoldDB" id="A0A0K2VJY6"/>
<organism evidence="1">
    <name type="scientific">Lepeophtheirus salmonis</name>
    <name type="common">Salmon louse</name>
    <name type="synonym">Caligus salmonis</name>
    <dbReference type="NCBI Taxonomy" id="72036"/>
    <lineage>
        <taxon>Eukaryota</taxon>
        <taxon>Metazoa</taxon>
        <taxon>Ecdysozoa</taxon>
        <taxon>Arthropoda</taxon>
        <taxon>Crustacea</taxon>
        <taxon>Multicrustacea</taxon>
        <taxon>Hexanauplia</taxon>
        <taxon>Copepoda</taxon>
        <taxon>Siphonostomatoida</taxon>
        <taxon>Caligidae</taxon>
        <taxon>Lepeophtheirus</taxon>
    </lineage>
</organism>
<protein>
    <submittedName>
        <fullName evidence="1">Uncharacterized protein</fullName>
    </submittedName>
</protein>
<accession>A0A0K2VJY6</accession>
<reference evidence="1" key="1">
    <citation type="submission" date="2014-05" db="EMBL/GenBank/DDBJ databases">
        <authorList>
            <person name="Chronopoulou M."/>
        </authorList>
    </citation>
    <scope>NUCLEOTIDE SEQUENCE</scope>
    <source>
        <tissue evidence="1">Whole organism</tissue>
    </source>
</reference>
<feature type="non-terminal residue" evidence="1">
    <location>
        <position position="1"/>
    </location>
</feature>
<sequence length="60" mass="7187">VIIIQNTCKHIIIIRIKIRIHKTSTTQDINSIQFKFHIIQLDVVNNNIHYLINPYNHQRV</sequence>
<proteinExistence type="predicted"/>
<name>A0A0K2VJY6_LEPSM</name>
<evidence type="ECO:0000313" key="1">
    <source>
        <dbReference type="EMBL" id="CDW50769.1"/>
    </source>
</evidence>
<dbReference type="EMBL" id="HACA01033408">
    <property type="protein sequence ID" value="CDW50769.1"/>
    <property type="molecule type" value="Transcribed_RNA"/>
</dbReference>